<dbReference type="PANTHER" id="PTHR30474:SF2">
    <property type="entry name" value="PEPTIDOGLYCAN GLYCOSYLTRANSFERASE FTSW-RELATED"/>
    <property type="match status" value="1"/>
</dbReference>
<dbReference type="GO" id="GO:0015297">
    <property type="term" value="F:antiporter activity"/>
    <property type="evidence" value="ECO:0007669"/>
    <property type="project" value="InterPro"/>
</dbReference>
<reference evidence="18" key="1">
    <citation type="submission" date="2015-02" db="EMBL/GenBank/DDBJ databases">
        <authorList>
            <person name="Chooi Y.-H."/>
        </authorList>
    </citation>
    <scope>NUCLEOTIDE SEQUENCE [LARGE SCALE GENOMIC DNA]</scope>
    <source>
        <strain evidence="18">strain Y</strain>
    </source>
</reference>
<dbReference type="GO" id="GO:0005886">
    <property type="term" value="C:plasma membrane"/>
    <property type="evidence" value="ECO:0007669"/>
    <property type="project" value="TreeGrafter"/>
</dbReference>
<dbReference type="KEGG" id="fil:BN1229_v1_3985"/>
<keyword evidence="7 16" id="KW-1133">Transmembrane helix</keyword>
<evidence type="ECO:0000256" key="1">
    <source>
        <dbReference type="ARBA" id="ARBA00004141"/>
    </source>
</evidence>
<feature type="transmembrane region" description="Helical" evidence="16">
    <location>
        <begin position="60"/>
        <end position="76"/>
    </location>
</feature>
<proteinExistence type="inferred from homology"/>
<evidence type="ECO:0000256" key="10">
    <source>
        <dbReference type="ARBA" id="ARBA00033270"/>
    </source>
</evidence>
<evidence type="ECO:0000256" key="8">
    <source>
        <dbReference type="ARBA" id="ARBA00023136"/>
    </source>
</evidence>
<protein>
    <recommendedName>
        <fullName evidence="12">Probable peptidoglycan glycosyltransferase FtsW</fullName>
        <ecNumber evidence="14">2.4.99.28</ecNumber>
    </recommendedName>
    <alternativeName>
        <fullName evidence="13">Cell division protein FtsW</fullName>
    </alternativeName>
    <alternativeName>
        <fullName evidence="10">Cell wall polymerase</fullName>
    </alternativeName>
    <alternativeName>
        <fullName evidence="9">Peptidoglycan polymerase</fullName>
    </alternativeName>
</protein>
<evidence type="ECO:0000256" key="9">
    <source>
        <dbReference type="ARBA" id="ARBA00032370"/>
    </source>
</evidence>
<dbReference type="KEGG" id="fiy:BN1229_v1_3972"/>
<comment type="subcellular location">
    <subcellularLocation>
        <location evidence="1">Membrane</location>
        <topology evidence="1">Multi-pass membrane protein</topology>
    </subcellularLocation>
</comment>
<evidence type="ECO:0000256" key="7">
    <source>
        <dbReference type="ARBA" id="ARBA00022989"/>
    </source>
</evidence>
<evidence type="ECO:0000256" key="13">
    <source>
        <dbReference type="ARBA" id="ARBA00041418"/>
    </source>
</evidence>
<dbReference type="OrthoDB" id="9768187at2"/>
<keyword evidence="2" id="KW-0328">Glycosyltransferase</keyword>
<keyword evidence="8 16" id="KW-0472">Membrane</keyword>
<feature type="transmembrane region" description="Helical" evidence="16">
    <location>
        <begin position="178"/>
        <end position="211"/>
    </location>
</feature>
<dbReference type="EMBL" id="LN829119">
    <property type="protein sequence ID" value="CPR22539.1"/>
    <property type="molecule type" value="Genomic_DNA"/>
</dbReference>
<accession>A0A0D6JKP6</accession>
<feature type="transmembrane region" description="Helical" evidence="16">
    <location>
        <begin position="21"/>
        <end position="40"/>
    </location>
</feature>
<evidence type="ECO:0000256" key="4">
    <source>
        <dbReference type="ARBA" id="ARBA00022692"/>
    </source>
</evidence>
<evidence type="ECO:0000256" key="5">
    <source>
        <dbReference type="ARBA" id="ARBA00022960"/>
    </source>
</evidence>
<evidence type="ECO:0000256" key="6">
    <source>
        <dbReference type="ARBA" id="ARBA00022984"/>
    </source>
</evidence>
<evidence type="ECO:0000256" key="2">
    <source>
        <dbReference type="ARBA" id="ARBA00022676"/>
    </source>
</evidence>
<feature type="transmembrane region" description="Helical" evidence="16">
    <location>
        <begin position="308"/>
        <end position="327"/>
    </location>
</feature>
<dbReference type="GO" id="GO:1902600">
    <property type="term" value="P:proton transmembrane transport"/>
    <property type="evidence" value="ECO:0007669"/>
    <property type="project" value="InterPro"/>
</dbReference>
<dbReference type="GO" id="GO:0032153">
    <property type="term" value="C:cell division site"/>
    <property type="evidence" value="ECO:0007669"/>
    <property type="project" value="TreeGrafter"/>
</dbReference>
<feature type="transmembrane region" description="Helical" evidence="16">
    <location>
        <begin position="275"/>
        <end position="296"/>
    </location>
</feature>
<dbReference type="RefSeq" id="WP_046479552.1">
    <property type="nucleotide sequence ID" value="NZ_LN829118.1"/>
</dbReference>
<evidence type="ECO:0000313" key="18">
    <source>
        <dbReference type="Proteomes" id="UP000033187"/>
    </source>
</evidence>
<dbReference type="GO" id="GO:0008360">
    <property type="term" value="P:regulation of cell shape"/>
    <property type="evidence" value="ECO:0007669"/>
    <property type="project" value="UniProtKB-KW"/>
</dbReference>
<evidence type="ECO:0000313" key="17">
    <source>
        <dbReference type="EMBL" id="CPR22539.1"/>
    </source>
</evidence>
<comment type="catalytic activity">
    <reaction evidence="15">
        <text>[GlcNAc-(1-&gt;4)-Mur2Ac(oyl-L-Ala-gamma-D-Glu-L-Lys-D-Ala-D-Ala)](n)-di-trans,octa-cis-undecaprenyl diphosphate + beta-D-GlcNAc-(1-&gt;4)-Mur2Ac(oyl-L-Ala-gamma-D-Glu-L-Lys-D-Ala-D-Ala)-di-trans,octa-cis-undecaprenyl diphosphate = [GlcNAc-(1-&gt;4)-Mur2Ac(oyl-L-Ala-gamma-D-Glu-L-Lys-D-Ala-D-Ala)](n+1)-di-trans,octa-cis-undecaprenyl diphosphate + di-trans,octa-cis-undecaprenyl diphosphate + H(+)</text>
        <dbReference type="Rhea" id="RHEA:23708"/>
        <dbReference type="Rhea" id="RHEA-COMP:9602"/>
        <dbReference type="Rhea" id="RHEA-COMP:9603"/>
        <dbReference type="ChEBI" id="CHEBI:15378"/>
        <dbReference type="ChEBI" id="CHEBI:58405"/>
        <dbReference type="ChEBI" id="CHEBI:60033"/>
        <dbReference type="ChEBI" id="CHEBI:78435"/>
        <dbReference type="EC" id="2.4.99.28"/>
    </reaction>
</comment>
<feature type="transmembrane region" description="Helical" evidence="16">
    <location>
        <begin position="83"/>
        <end position="101"/>
    </location>
</feature>
<comment type="similarity">
    <text evidence="11">Belongs to the SEDS family. FtsW subfamily.</text>
</comment>
<keyword evidence="3" id="KW-0808">Transferase</keyword>
<dbReference type="Pfam" id="PF01098">
    <property type="entry name" value="FTSW_RODA_SPOVE"/>
    <property type="match status" value="1"/>
</dbReference>
<feature type="transmembrane region" description="Helical" evidence="16">
    <location>
        <begin position="147"/>
        <end position="166"/>
    </location>
</feature>
<dbReference type="PANTHER" id="PTHR30474">
    <property type="entry name" value="CELL CYCLE PROTEIN"/>
    <property type="match status" value="1"/>
</dbReference>
<dbReference type="GO" id="GO:0015648">
    <property type="term" value="F:lipid-linked peptidoglycan transporter activity"/>
    <property type="evidence" value="ECO:0007669"/>
    <property type="project" value="TreeGrafter"/>
</dbReference>
<sequence length="394" mass="42486">MSFSRADRSKLAAWWFTVDRVLLSAILALMLIGLMLSLAASPAVAIKKNLPTFYFFNRHLIFSAAGLGIILFLSFLKPETIRRLAVALLFISFCTLVWVYFQSPLINGARRWLFVGGFSMQPSEIAKPAFVVVSGWLLAEAHKRSDMPALPLAIVLLVILAGLLMLQPDFGQTLLIGLVWGLMYLLAGLPAIGAGVLAGVGLAVAASGYVLFDHVRVRIERFLAPSPEENSQLARAMQSFTEGGFFGRGPGEGTIKTKFPDAHTDFIFSVVAEEYGVLACLALLALFGFIVIKALSVAGREPRGGDRLAIQGLALMFGLQALINMGVNAGMLPAKGMTLPFISSGGSSILAISVTLGMLLALTRRRADPARLTMPKVVARVEGFDMGNERRREA</sequence>
<keyword evidence="18" id="KW-1185">Reference proteome</keyword>
<dbReference type="InterPro" id="IPR001182">
    <property type="entry name" value="FtsW/RodA"/>
</dbReference>
<dbReference type="GO" id="GO:0051301">
    <property type="term" value="P:cell division"/>
    <property type="evidence" value="ECO:0007669"/>
    <property type="project" value="InterPro"/>
</dbReference>
<dbReference type="Proteomes" id="UP000033187">
    <property type="component" value="Chromosome 1"/>
</dbReference>
<evidence type="ECO:0000256" key="15">
    <source>
        <dbReference type="ARBA" id="ARBA00049902"/>
    </source>
</evidence>
<dbReference type="EC" id="2.4.99.28" evidence="14"/>
<dbReference type="GO" id="GO:0009252">
    <property type="term" value="P:peptidoglycan biosynthetic process"/>
    <property type="evidence" value="ECO:0007669"/>
    <property type="project" value="UniProtKB-KW"/>
</dbReference>
<keyword evidence="6" id="KW-0573">Peptidoglycan synthesis</keyword>
<gene>
    <name evidence="17" type="primary">ftsW</name>
    <name evidence="17" type="ORF">YBN1229_v1_3972</name>
</gene>
<keyword evidence="5" id="KW-0133">Cell shape</keyword>
<evidence type="ECO:0000256" key="12">
    <source>
        <dbReference type="ARBA" id="ARBA00041185"/>
    </source>
</evidence>
<dbReference type="AlphaFoldDB" id="A0A0D6JKP6"/>
<evidence type="ECO:0000256" key="14">
    <source>
        <dbReference type="ARBA" id="ARBA00044770"/>
    </source>
</evidence>
<feature type="transmembrane region" description="Helical" evidence="16">
    <location>
        <begin position="339"/>
        <end position="362"/>
    </location>
</feature>
<evidence type="ECO:0000256" key="11">
    <source>
        <dbReference type="ARBA" id="ARBA00038053"/>
    </source>
</evidence>
<name>A0A0D6JKP6_9HYPH</name>
<dbReference type="GO" id="GO:0008955">
    <property type="term" value="F:peptidoglycan glycosyltransferase activity"/>
    <property type="evidence" value="ECO:0007669"/>
    <property type="project" value="UniProtKB-EC"/>
</dbReference>
<keyword evidence="4 16" id="KW-0812">Transmembrane</keyword>
<evidence type="ECO:0000256" key="3">
    <source>
        <dbReference type="ARBA" id="ARBA00022679"/>
    </source>
</evidence>
<organism evidence="17 18">
    <name type="scientific">Candidatus Filomicrobium marinum</name>
    <dbReference type="NCBI Taxonomy" id="1608628"/>
    <lineage>
        <taxon>Bacteria</taxon>
        <taxon>Pseudomonadati</taxon>
        <taxon>Pseudomonadota</taxon>
        <taxon>Alphaproteobacteria</taxon>
        <taxon>Hyphomicrobiales</taxon>
        <taxon>Hyphomicrobiaceae</taxon>
        <taxon>Filomicrobium</taxon>
    </lineage>
</organism>
<evidence type="ECO:0000256" key="16">
    <source>
        <dbReference type="SAM" id="Phobius"/>
    </source>
</evidence>